<sequence>MPAFLQQIPSQYLIIGSTIMAVVMGIFVTVMRMRAANHPVSAKKIIIPPIAMSTGALMFISPYFRVPLPQVLEAAVVGALFSVVLIMTSKFEVRGNEIFMKRSKAFIFILVALLLIRLVAKSVLSSTIDVGELGGMFWILAFFMILPWRVAMLVQYKRLEKVVKTSSAA</sequence>
<keyword evidence="1" id="KW-0812">Transmembrane</keyword>
<dbReference type="AlphaFoldDB" id="A0A078M252"/>
<organism evidence="2">
    <name type="scientific">Metalysinibacillus saudimassiliensis</name>
    <dbReference type="NCBI Taxonomy" id="1461583"/>
    <lineage>
        <taxon>Bacteria</taxon>
        <taxon>Bacillati</taxon>
        <taxon>Bacillota</taxon>
        <taxon>Bacilli</taxon>
        <taxon>Bacillales</taxon>
        <taxon>Caryophanaceae</taxon>
        <taxon>Metalysinibacillus</taxon>
    </lineage>
</organism>
<evidence type="ECO:0000313" key="2">
    <source>
        <dbReference type="EMBL" id="CEA00260.1"/>
    </source>
</evidence>
<dbReference type="PANTHER" id="PTHR39164:SF1">
    <property type="entry name" value="PROTEIN CCDC"/>
    <property type="match status" value="1"/>
</dbReference>
<dbReference type="PIRSF" id="PIRSF021441">
    <property type="entry name" value="DUF1453"/>
    <property type="match status" value="1"/>
</dbReference>
<keyword evidence="1" id="KW-1133">Transmembrane helix</keyword>
<feature type="transmembrane region" description="Helical" evidence="1">
    <location>
        <begin position="45"/>
        <end position="64"/>
    </location>
</feature>
<dbReference type="HOGENOM" id="CLU_112887_0_0_9"/>
<dbReference type="InterPro" id="IPR058247">
    <property type="entry name" value="DUF1453"/>
</dbReference>
<evidence type="ECO:0008006" key="3">
    <source>
        <dbReference type="Google" id="ProtNLM"/>
    </source>
</evidence>
<reference evidence="2" key="1">
    <citation type="submission" date="2014-07" db="EMBL/GenBank/DDBJ databases">
        <authorList>
            <person name="Urmite Genomes Urmite Genomes"/>
        </authorList>
    </citation>
    <scope>NUCLEOTIDE SEQUENCE</scope>
    <source>
        <strain evidence="2">13S34_air</strain>
    </source>
</reference>
<feature type="transmembrane region" description="Helical" evidence="1">
    <location>
        <begin position="136"/>
        <end position="154"/>
    </location>
</feature>
<dbReference type="InterPro" id="IPR031306">
    <property type="entry name" value="CcdC"/>
</dbReference>
<dbReference type="Pfam" id="PF07301">
    <property type="entry name" value="DUF1453"/>
    <property type="match status" value="1"/>
</dbReference>
<proteinExistence type="predicted"/>
<dbReference type="PANTHER" id="PTHR39164">
    <property type="entry name" value="PROTEIN CCDC"/>
    <property type="match status" value="1"/>
</dbReference>
<dbReference type="PATRIC" id="fig|1461583.4.peg.516"/>
<gene>
    <name evidence="2" type="ORF">BN1050_00544</name>
</gene>
<dbReference type="EMBL" id="LN483073">
    <property type="protein sequence ID" value="CEA00260.1"/>
    <property type="molecule type" value="Genomic_DNA"/>
</dbReference>
<feature type="transmembrane region" description="Helical" evidence="1">
    <location>
        <begin position="70"/>
        <end position="93"/>
    </location>
</feature>
<keyword evidence="1" id="KW-0472">Membrane</keyword>
<protein>
    <recommendedName>
        <fullName evidence="3">Membrane protein CcdC involved in cytochrome C biogenesis</fullName>
    </recommendedName>
</protein>
<feature type="transmembrane region" description="Helical" evidence="1">
    <location>
        <begin position="12"/>
        <end position="33"/>
    </location>
</feature>
<name>A0A078M252_9BACL</name>
<evidence type="ECO:0000256" key="1">
    <source>
        <dbReference type="SAM" id="Phobius"/>
    </source>
</evidence>
<feature type="transmembrane region" description="Helical" evidence="1">
    <location>
        <begin position="105"/>
        <end position="124"/>
    </location>
</feature>
<accession>A0A078M252</accession>